<dbReference type="AlphaFoldDB" id="A0A5P1EW21"/>
<dbReference type="OMA" id="PEMIECA"/>
<sequence length="208" mass="23474">MSTAATYELPESPAKKAKMTTMTVTPKEEGPVYGVDDDEDEIYNDGLHMMTAEEIDRYEEAVMRSDGFEVPEFPNVFAFGLITPIMNNISAKFRGKILKYARFAIDRHNEERAKEGARELRLDITGIVNCNAEVSCPVNYYITFEAKDLDMNELDQYEAMVVTRVRHDDDNVPIFRKKTKPTNPPVPTEHGPSDSNRAVGDPSNVCET</sequence>
<dbReference type="PANTHER" id="PTHR31260">
    <property type="entry name" value="CYSTATIN/MONELLIN SUPERFAMILY PROTEIN"/>
    <property type="match status" value="1"/>
</dbReference>
<dbReference type="InterPro" id="IPR046350">
    <property type="entry name" value="Cystatin_sf"/>
</dbReference>
<proteinExistence type="predicted"/>
<gene>
    <name evidence="2" type="ORF">A4U43_C05F32160</name>
</gene>
<keyword evidence="3" id="KW-1185">Reference proteome</keyword>
<organism evidence="2 3">
    <name type="scientific">Asparagus officinalis</name>
    <name type="common">Garden asparagus</name>
    <dbReference type="NCBI Taxonomy" id="4686"/>
    <lineage>
        <taxon>Eukaryota</taxon>
        <taxon>Viridiplantae</taxon>
        <taxon>Streptophyta</taxon>
        <taxon>Embryophyta</taxon>
        <taxon>Tracheophyta</taxon>
        <taxon>Spermatophyta</taxon>
        <taxon>Magnoliopsida</taxon>
        <taxon>Liliopsida</taxon>
        <taxon>Asparagales</taxon>
        <taxon>Asparagaceae</taxon>
        <taxon>Asparagoideae</taxon>
        <taxon>Asparagus</taxon>
    </lineage>
</organism>
<dbReference type="InterPro" id="IPR006462">
    <property type="entry name" value="MS5"/>
</dbReference>
<dbReference type="SUPFAM" id="SSF54403">
    <property type="entry name" value="Cystatin/monellin"/>
    <property type="match status" value="1"/>
</dbReference>
<evidence type="ECO:0008006" key="4">
    <source>
        <dbReference type="Google" id="ProtNLM"/>
    </source>
</evidence>
<evidence type="ECO:0000256" key="1">
    <source>
        <dbReference type="SAM" id="MobiDB-lite"/>
    </source>
</evidence>
<evidence type="ECO:0000313" key="3">
    <source>
        <dbReference type="Proteomes" id="UP000243459"/>
    </source>
</evidence>
<accession>A0A5P1EW21</accession>
<name>A0A5P1EW21_ASPOF</name>
<feature type="region of interest" description="Disordered" evidence="1">
    <location>
        <begin position="172"/>
        <end position="208"/>
    </location>
</feature>
<dbReference type="Proteomes" id="UP000243459">
    <property type="component" value="Chromosome 5"/>
</dbReference>
<evidence type="ECO:0000313" key="2">
    <source>
        <dbReference type="EMBL" id="ONK70285.1"/>
    </source>
</evidence>
<dbReference type="Gene3D" id="3.10.450.10">
    <property type="match status" value="1"/>
</dbReference>
<dbReference type="PANTHER" id="PTHR31260:SF28">
    <property type="entry name" value="CYSTATIN DOMAIN PROTEIN"/>
    <property type="match status" value="1"/>
</dbReference>
<protein>
    <recommendedName>
        <fullName evidence="4">Cystatin domain-containing protein</fullName>
    </recommendedName>
</protein>
<dbReference type="Gramene" id="ONK70285">
    <property type="protein sequence ID" value="ONK70285"/>
    <property type="gene ID" value="A4U43_C05F32160"/>
</dbReference>
<reference evidence="3" key="1">
    <citation type="journal article" date="2017" name="Nat. Commun.">
        <title>The asparagus genome sheds light on the origin and evolution of a young Y chromosome.</title>
        <authorList>
            <person name="Harkess A."/>
            <person name="Zhou J."/>
            <person name="Xu C."/>
            <person name="Bowers J.E."/>
            <person name="Van der Hulst R."/>
            <person name="Ayyampalayam S."/>
            <person name="Mercati F."/>
            <person name="Riccardi P."/>
            <person name="McKain M.R."/>
            <person name="Kakrana A."/>
            <person name="Tang H."/>
            <person name="Ray J."/>
            <person name="Groenendijk J."/>
            <person name="Arikit S."/>
            <person name="Mathioni S.M."/>
            <person name="Nakano M."/>
            <person name="Shan H."/>
            <person name="Telgmann-Rauber A."/>
            <person name="Kanno A."/>
            <person name="Yue Z."/>
            <person name="Chen H."/>
            <person name="Li W."/>
            <person name="Chen Y."/>
            <person name="Xu X."/>
            <person name="Zhang Y."/>
            <person name="Luo S."/>
            <person name="Chen H."/>
            <person name="Gao J."/>
            <person name="Mao Z."/>
            <person name="Pires J.C."/>
            <person name="Luo M."/>
            <person name="Kudrna D."/>
            <person name="Wing R.A."/>
            <person name="Meyers B.C."/>
            <person name="Yi K."/>
            <person name="Kong H."/>
            <person name="Lavrijsen P."/>
            <person name="Sunseri F."/>
            <person name="Falavigna A."/>
            <person name="Ye Y."/>
            <person name="Leebens-Mack J.H."/>
            <person name="Chen G."/>
        </authorList>
    </citation>
    <scope>NUCLEOTIDE SEQUENCE [LARGE SCALE GENOMIC DNA]</scope>
    <source>
        <strain evidence="3">cv. DH0086</strain>
    </source>
</reference>
<dbReference type="EMBL" id="CM007385">
    <property type="protein sequence ID" value="ONK70285.1"/>
    <property type="molecule type" value="Genomic_DNA"/>
</dbReference>